<comment type="caution">
    <text evidence="1">The sequence shown here is derived from an EMBL/GenBank/DDBJ whole genome shotgun (WGS) entry which is preliminary data.</text>
</comment>
<dbReference type="EMBL" id="AUZM01000019">
    <property type="protein sequence ID" value="ERT07702.1"/>
    <property type="molecule type" value="Genomic_DNA"/>
</dbReference>
<dbReference type="Proteomes" id="UP000017127">
    <property type="component" value="Unassembled WGS sequence"/>
</dbReference>
<accession>U7QK99</accession>
<organism evidence="1 2">
    <name type="scientific">Lyngbya aestuarii BL J</name>
    <dbReference type="NCBI Taxonomy" id="1348334"/>
    <lineage>
        <taxon>Bacteria</taxon>
        <taxon>Bacillati</taxon>
        <taxon>Cyanobacteriota</taxon>
        <taxon>Cyanophyceae</taxon>
        <taxon>Oscillatoriophycideae</taxon>
        <taxon>Oscillatoriales</taxon>
        <taxon>Microcoleaceae</taxon>
        <taxon>Lyngbya</taxon>
    </lineage>
</organism>
<evidence type="ECO:0000313" key="1">
    <source>
        <dbReference type="EMBL" id="ERT07702.1"/>
    </source>
</evidence>
<dbReference type="AlphaFoldDB" id="U7QK99"/>
<sequence>MSELLIKSQQINQSTGINLWGINRAIKSKNHEKKRVDFSD</sequence>
<proteinExistence type="predicted"/>
<evidence type="ECO:0000313" key="2">
    <source>
        <dbReference type="Proteomes" id="UP000017127"/>
    </source>
</evidence>
<protein>
    <submittedName>
        <fullName evidence="1">Uncharacterized protein</fullName>
    </submittedName>
</protein>
<reference evidence="1 2" key="1">
    <citation type="journal article" date="2013" name="Front. Microbiol.">
        <title>Comparative genomic analyses of the cyanobacterium, Lyngbya aestuarii BL J, a powerful hydrogen producer.</title>
        <authorList>
            <person name="Kothari A."/>
            <person name="Vaughn M."/>
            <person name="Garcia-Pichel F."/>
        </authorList>
    </citation>
    <scope>NUCLEOTIDE SEQUENCE [LARGE SCALE GENOMIC DNA]</scope>
    <source>
        <strain evidence="1 2">BL J</strain>
    </source>
</reference>
<keyword evidence="2" id="KW-1185">Reference proteome</keyword>
<gene>
    <name evidence="1" type="ORF">M595_2317</name>
</gene>
<name>U7QK99_9CYAN</name>